<dbReference type="Proteomes" id="UP000191901">
    <property type="component" value="Chromosome"/>
</dbReference>
<keyword evidence="2" id="KW-1185">Reference proteome</keyword>
<name>A0A1Z3HLV1_9CYAN</name>
<accession>A0A1Z3HLV1</accession>
<organism evidence="1 2">
    <name type="scientific">Halomicronema hongdechloris C2206</name>
    <dbReference type="NCBI Taxonomy" id="1641165"/>
    <lineage>
        <taxon>Bacteria</taxon>
        <taxon>Bacillati</taxon>
        <taxon>Cyanobacteriota</taxon>
        <taxon>Cyanophyceae</taxon>
        <taxon>Nodosilineales</taxon>
        <taxon>Nodosilineaceae</taxon>
        <taxon>Halomicronema</taxon>
    </lineage>
</organism>
<dbReference type="STRING" id="1641165.XM38_23715"/>
<gene>
    <name evidence="1" type="ORF">XM38_022220</name>
</gene>
<sequence length="244" mass="26294">MIRFRCSWGVLLLSIAWSAASWLSLEVLASSEVRAQASSASTAVDSVGGEQPSLDLDPDTLDSSPVLQRWLQQTPDIADEIRHDPSFRTRLQLGYSRLDDRGGIVVGVEDLFVGNTGLTVGADYSQHGKRQGYGAELRYYLLPLGSYANLAPVVGYRALETAGEDTDGVTLGLRLMLALSRTGAADIAVSQRWIAPGSGEAAGLTTITVGYAVTQQLRVGSELQWQTIGDDHDSRVGILLEWMP</sequence>
<dbReference type="AlphaFoldDB" id="A0A1Z3HLV1"/>
<proteinExistence type="predicted"/>
<evidence type="ECO:0000313" key="2">
    <source>
        <dbReference type="Proteomes" id="UP000191901"/>
    </source>
</evidence>
<dbReference type="KEGG" id="hhg:XM38_022220"/>
<reference evidence="1 2" key="1">
    <citation type="journal article" date="2016" name="Biochim. Biophys. Acta">
        <title>Characterization of red-shifted phycobilisomes isolated from the chlorophyll f-containing cyanobacterium Halomicronema hongdechloris.</title>
        <authorList>
            <person name="Li Y."/>
            <person name="Lin Y."/>
            <person name="Garvey C.J."/>
            <person name="Birch D."/>
            <person name="Corkery R.W."/>
            <person name="Loughlin P.C."/>
            <person name="Scheer H."/>
            <person name="Willows R.D."/>
            <person name="Chen M."/>
        </authorList>
    </citation>
    <scope>NUCLEOTIDE SEQUENCE [LARGE SCALE GENOMIC DNA]</scope>
    <source>
        <strain evidence="1 2">C2206</strain>
    </source>
</reference>
<protein>
    <submittedName>
        <fullName evidence="1">Uncharacterized protein</fullName>
    </submittedName>
</protein>
<evidence type="ECO:0000313" key="1">
    <source>
        <dbReference type="EMBL" id="ASC71270.1"/>
    </source>
</evidence>
<dbReference type="EMBL" id="CP021983">
    <property type="protein sequence ID" value="ASC71270.1"/>
    <property type="molecule type" value="Genomic_DNA"/>
</dbReference>